<feature type="non-terminal residue" evidence="2">
    <location>
        <position position="282"/>
    </location>
</feature>
<protein>
    <submittedName>
        <fullName evidence="2">Conjugative transfer relaxase/helicase TraI</fullName>
    </submittedName>
</protein>
<evidence type="ECO:0000259" key="1">
    <source>
        <dbReference type="Pfam" id="PF18340"/>
    </source>
</evidence>
<dbReference type="Pfam" id="PF18340">
    <property type="entry name" value="TraI_2B"/>
    <property type="match status" value="1"/>
</dbReference>
<proteinExistence type="predicted"/>
<gene>
    <name evidence="2" type="ORF">C9I88_20510</name>
</gene>
<comment type="caution">
    <text evidence="2">The sequence shown here is derived from an EMBL/GenBank/DDBJ whole genome shotgun (WGS) entry which is preliminary data.</text>
</comment>
<dbReference type="AlphaFoldDB" id="A0A2T3M4V0"/>
<keyword evidence="2" id="KW-0347">Helicase</keyword>
<dbReference type="InterPro" id="IPR040668">
    <property type="entry name" value="TraI_2B"/>
</dbReference>
<feature type="non-terminal residue" evidence="2">
    <location>
        <position position="1"/>
    </location>
</feature>
<feature type="domain" description="TraI 2B/2B-like" evidence="1">
    <location>
        <begin position="194"/>
        <end position="271"/>
    </location>
</feature>
<dbReference type="GO" id="GO:0004386">
    <property type="term" value="F:helicase activity"/>
    <property type="evidence" value="ECO:0007669"/>
    <property type="project" value="UniProtKB-KW"/>
</dbReference>
<organism evidence="2 3">
    <name type="scientific">Photobacterium iliopiscarium</name>
    <dbReference type="NCBI Taxonomy" id="56192"/>
    <lineage>
        <taxon>Bacteria</taxon>
        <taxon>Pseudomonadati</taxon>
        <taxon>Pseudomonadota</taxon>
        <taxon>Gammaproteobacteria</taxon>
        <taxon>Vibrionales</taxon>
        <taxon>Vibrionaceae</taxon>
        <taxon>Photobacterium</taxon>
    </lineage>
</organism>
<keyword evidence="2" id="KW-0067">ATP-binding</keyword>
<name>A0A2T3M4V0_9GAMM</name>
<evidence type="ECO:0000313" key="2">
    <source>
        <dbReference type="EMBL" id="PSV86800.1"/>
    </source>
</evidence>
<keyword evidence="2" id="KW-0378">Hydrolase</keyword>
<dbReference type="EMBL" id="PYLW01000080">
    <property type="protein sequence ID" value="PSV86800.1"/>
    <property type="molecule type" value="Genomic_DNA"/>
</dbReference>
<sequence>KAIHFITPNKLVQQQTEQQVKRQAFSVTQWVKNAFRSDVVHTTHQYNNKPALRQQTKDSILVIEHAHKLGIKDTQALIEQAQSQGNKIVFLNHTQRSQGLRAGNAMDILQKGNTQVSRWQGTHQSQTALHTTEVDKQDRHHVIAEHYQQLSPQERAKTQVLATNKADGDKLNAALRHQLDKTGQLSEKRVEIPVLNPVYLSPEQQASAQNYKKGMVISQMNNDKMEQYHVTDVSRQSNTLKLSDNNGKSHALNLSLNNPAFFVSQPSTLEVAAGDRLRINSD</sequence>
<accession>A0A2T3M4V0</accession>
<evidence type="ECO:0000313" key="3">
    <source>
        <dbReference type="Proteomes" id="UP000241954"/>
    </source>
</evidence>
<keyword evidence="2" id="KW-0547">Nucleotide-binding</keyword>
<reference evidence="2 3" key="1">
    <citation type="submission" date="2018-01" db="EMBL/GenBank/DDBJ databases">
        <title>Whole genome sequencing of Histamine producing bacteria.</title>
        <authorList>
            <person name="Butler K."/>
        </authorList>
    </citation>
    <scope>NUCLEOTIDE SEQUENCE [LARGE SCALE GENOMIC DNA]</scope>
    <source>
        <strain evidence="2 3">NCIMB 13481</strain>
    </source>
</reference>
<dbReference type="Proteomes" id="UP000241954">
    <property type="component" value="Unassembled WGS sequence"/>
</dbReference>